<sequence>MQFYYTPIFICLTSFSVTKIKEKKKPNSLILQNLKTHMVIRIERQYSYQIYDTDCKHFQWSNCAPATEKYK</sequence>
<dbReference type="EMBL" id="JAATLI010000003">
    <property type="protein sequence ID" value="NJC17520.1"/>
    <property type="molecule type" value="Genomic_DNA"/>
</dbReference>
<dbReference type="AlphaFoldDB" id="A0A7X6BI40"/>
<comment type="caution">
    <text evidence="1">The sequence shown here is derived from an EMBL/GenBank/DDBJ whole genome shotgun (WGS) entry which is preliminary data.</text>
</comment>
<evidence type="ECO:0000313" key="2">
    <source>
        <dbReference type="Proteomes" id="UP000576368"/>
    </source>
</evidence>
<reference evidence="1 2" key="1">
    <citation type="submission" date="2020-03" db="EMBL/GenBank/DDBJ databases">
        <title>Genomic Encyclopedia of Type Strains, Phase IV (KMG-IV): sequencing the most valuable type-strain genomes for metagenomic binning, comparative biology and taxonomic classification.</title>
        <authorList>
            <person name="Goeker M."/>
        </authorList>
    </citation>
    <scope>NUCLEOTIDE SEQUENCE [LARGE SCALE GENOMIC DNA]</scope>
    <source>
        <strain evidence="1 2">DSM 105722</strain>
    </source>
</reference>
<dbReference type="Proteomes" id="UP000576368">
    <property type="component" value="Unassembled WGS sequence"/>
</dbReference>
<accession>A0A7X6BI40</accession>
<gene>
    <name evidence="1" type="ORF">GGR15_001131</name>
</gene>
<organism evidence="1 2">
    <name type="scientific">Butyricimonas paravirosa</name>
    <dbReference type="NCBI Taxonomy" id="1472417"/>
    <lineage>
        <taxon>Bacteria</taxon>
        <taxon>Pseudomonadati</taxon>
        <taxon>Bacteroidota</taxon>
        <taxon>Bacteroidia</taxon>
        <taxon>Bacteroidales</taxon>
        <taxon>Odoribacteraceae</taxon>
        <taxon>Butyricimonas</taxon>
    </lineage>
</organism>
<name>A0A7X6BI40_9BACT</name>
<evidence type="ECO:0000313" key="1">
    <source>
        <dbReference type="EMBL" id="NJC17520.1"/>
    </source>
</evidence>
<proteinExistence type="predicted"/>
<protein>
    <submittedName>
        <fullName evidence="1">Uncharacterized protein</fullName>
    </submittedName>
</protein>